<name>A0A4R3W0I4_9SPHI</name>
<organism evidence="3 4">
    <name type="scientific">Sphingobacterium alimentarium</name>
    <dbReference type="NCBI Taxonomy" id="797292"/>
    <lineage>
        <taxon>Bacteria</taxon>
        <taxon>Pseudomonadati</taxon>
        <taxon>Bacteroidota</taxon>
        <taxon>Sphingobacteriia</taxon>
        <taxon>Sphingobacteriales</taxon>
        <taxon>Sphingobacteriaceae</taxon>
        <taxon>Sphingobacterium</taxon>
    </lineage>
</organism>
<dbReference type="Proteomes" id="UP000295197">
    <property type="component" value="Unassembled WGS sequence"/>
</dbReference>
<keyword evidence="4" id="KW-1185">Reference proteome</keyword>
<protein>
    <recommendedName>
        <fullName evidence="2">YdbS-like PH domain-containing protein</fullName>
    </recommendedName>
</protein>
<dbReference type="PANTHER" id="PTHR34473">
    <property type="entry name" value="UPF0699 TRANSMEMBRANE PROTEIN YDBS"/>
    <property type="match status" value="1"/>
</dbReference>
<dbReference type="Pfam" id="PF03703">
    <property type="entry name" value="bPH_2"/>
    <property type="match status" value="1"/>
</dbReference>
<feature type="transmembrane region" description="Helical" evidence="1">
    <location>
        <begin position="34"/>
        <end position="54"/>
    </location>
</feature>
<comment type="caution">
    <text evidence="3">The sequence shown here is derived from an EMBL/GenBank/DDBJ whole genome shotgun (WGS) entry which is preliminary data.</text>
</comment>
<accession>A0A4R3W0I4</accession>
<dbReference type="OrthoDB" id="1524472at2"/>
<dbReference type="RefSeq" id="WP_132776558.1">
    <property type="nucleotide sequence ID" value="NZ_SMBZ01000004.1"/>
</dbReference>
<sequence>MTDFSNQQILVSELPEWQSVQFEKISPKYKMVLLIRYMLLIVIFVSVFFIIFSHKDQPWDATYQNILLGGLGLLLVLLGISLWSLRYWGYALRENDMLYRSGIFSKSVKIIPFRQVQHVDIKEGALSRIFGLSSIALHTAGVGEGLVVPGIQHATVSYIQEYISQKIVNKSH</sequence>
<feature type="transmembrane region" description="Helical" evidence="1">
    <location>
        <begin position="66"/>
        <end position="85"/>
    </location>
</feature>
<evidence type="ECO:0000313" key="4">
    <source>
        <dbReference type="Proteomes" id="UP000295197"/>
    </source>
</evidence>
<proteinExistence type="predicted"/>
<reference evidence="3 4" key="1">
    <citation type="submission" date="2019-03" db="EMBL/GenBank/DDBJ databases">
        <title>Genomic Encyclopedia of Type Strains, Phase IV (KMG-IV): sequencing the most valuable type-strain genomes for metagenomic binning, comparative biology and taxonomic classification.</title>
        <authorList>
            <person name="Goeker M."/>
        </authorList>
    </citation>
    <scope>NUCLEOTIDE SEQUENCE [LARGE SCALE GENOMIC DNA]</scope>
    <source>
        <strain evidence="3 4">DSM 22362</strain>
    </source>
</reference>
<keyword evidence="1" id="KW-0812">Transmembrane</keyword>
<dbReference type="AlphaFoldDB" id="A0A4R3W0I4"/>
<keyword evidence="1" id="KW-1133">Transmembrane helix</keyword>
<dbReference type="InterPro" id="IPR005182">
    <property type="entry name" value="YdbS-like_PH"/>
</dbReference>
<dbReference type="PANTHER" id="PTHR34473:SF2">
    <property type="entry name" value="UPF0699 TRANSMEMBRANE PROTEIN YDBT"/>
    <property type="match status" value="1"/>
</dbReference>
<evidence type="ECO:0000256" key="1">
    <source>
        <dbReference type="SAM" id="Phobius"/>
    </source>
</evidence>
<keyword evidence="1" id="KW-0472">Membrane</keyword>
<feature type="domain" description="YdbS-like PH" evidence="2">
    <location>
        <begin position="86"/>
        <end position="163"/>
    </location>
</feature>
<evidence type="ECO:0000313" key="3">
    <source>
        <dbReference type="EMBL" id="TCV19491.1"/>
    </source>
</evidence>
<evidence type="ECO:0000259" key="2">
    <source>
        <dbReference type="Pfam" id="PF03703"/>
    </source>
</evidence>
<gene>
    <name evidence="3" type="ORF">EDC17_100413</name>
</gene>
<dbReference type="EMBL" id="SMBZ01000004">
    <property type="protein sequence ID" value="TCV19491.1"/>
    <property type="molecule type" value="Genomic_DNA"/>
</dbReference>